<keyword evidence="3" id="KW-1185">Reference proteome</keyword>
<comment type="caution">
    <text evidence="2">The sequence shown here is derived from an EMBL/GenBank/DDBJ whole genome shotgun (WGS) entry which is preliminary data.</text>
</comment>
<name>A0A8X6WT67_9ARAC</name>
<dbReference type="Proteomes" id="UP000886998">
    <property type="component" value="Unassembled WGS sequence"/>
</dbReference>
<evidence type="ECO:0000256" key="1">
    <source>
        <dbReference type="SAM" id="MobiDB-lite"/>
    </source>
</evidence>
<protein>
    <submittedName>
        <fullName evidence="2">Uncharacterized protein</fullName>
    </submittedName>
</protein>
<reference evidence="2" key="1">
    <citation type="submission" date="2020-08" db="EMBL/GenBank/DDBJ databases">
        <title>Multicomponent nature underlies the extraordinary mechanical properties of spider dragline silk.</title>
        <authorList>
            <person name="Kono N."/>
            <person name="Nakamura H."/>
            <person name="Mori M."/>
            <person name="Yoshida Y."/>
            <person name="Ohtoshi R."/>
            <person name="Malay A.D."/>
            <person name="Moran D.A.P."/>
            <person name="Tomita M."/>
            <person name="Numata K."/>
            <person name="Arakawa K."/>
        </authorList>
    </citation>
    <scope>NUCLEOTIDE SEQUENCE</scope>
</reference>
<evidence type="ECO:0000313" key="3">
    <source>
        <dbReference type="Proteomes" id="UP000886998"/>
    </source>
</evidence>
<accession>A0A8X6WT67</accession>
<evidence type="ECO:0000313" key="2">
    <source>
        <dbReference type="EMBL" id="GFY40107.1"/>
    </source>
</evidence>
<sequence length="65" mass="7175">MVKDYNPSSSHLSSLRPSLLFLAFLPFSAPLFRSGLPLPLRYEPPVYREGSPPDPRVIPPVARGA</sequence>
<dbReference type="EMBL" id="BMAV01001697">
    <property type="protein sequence ID" value="GFY40107.1"/>
    <property type="molecule type" value="Genomic_DNA"/>
</dbReference>
<gene>
    <name evidence="2" type="ORF">TNIN_34241</name>
</gene>
<dbReference type="AlphaFoldDB" id="A0A8X6WT67"/>
<proteinExistence type="predicted"/>
<organism evidence="2 3">
    <name type="scientific">Trichonephila inaurata madagascariensis</name>
    <dbReference type="NCBI Taxonomy" id="2747483"/>
    <lineage>
        <taxon>Eukaryota</taxon>
        <taxon>Metazoa</taxon>
        <taxon>Ecdysozoa</taxon>
        <taxon>Arthropoda</taxon>
        <taxon>Chelicerata</taxon>
        <taxon>Arachnida</taxon>
        <taxon>Araneae</taxon>
        <taxon>Araneomorphae</taxon>
        <taxon>Entelegynae</taxon>
        <taxon>Araneoidea</taxon>
        <taxon>Nephilidae</taxon>
        <taxon>Trichonephila</taxon>
        <taxon>Trichonephila inaurata</taxon>
    </lineage>
</organism>
<feature type="non-terminal residue" evidence="2">
    <location>
        <position position="65"/>
    </location>
</feature>
<feature type="region of interest" description="Disordered" evidence="1">
    <location>
        <begin position="44"/>
        <end position="65"/>
    </location>
</feature>